<dbReference type="Proteomes" id="UP000887013">
    <property type="component" value="Unassembled WGS sequence"/>
</dbReference>
<gene>
    <name evidence="1" type="ORF">NPIL_159501</name>
</gene>
<reference evidence="1" key="1">
    <citation type="submission" date="2020-08" db="EMBL/GenBank/DDBJ databases">
        <title>Multicomponent nature underlies the extraordinary mechanical properties of spider dragline silk.</title>
        <authorList>
            <person name="Kono N."/>
            <person name="Nakamura H."/>
            <person name="Mori M."/>
            <person name="Yoshida Y."/>
            <person name="Ohtoshi R."/>
            <person name="Malay A.D."/>
            <person name="Moran D.A.P."/>
            <person name="Tomita M."/>
            <person name="Numata K."/>
            <person name="Arakawa K."/>
        </authorList>
    </citation>
    <scope>NUCLEOTIDE SEQUENCE</scope>
</reference>
<evidence type="ECO:0000313" key="1">
    <source>
        <dbReference type="EMBL" id="GFS86670.1"/>
    </source>
</evidence>
<protein>
    <submittedName>
        <fullName evidence="1">Uncharacterized protein</fullName>
    </submittedName>
</protein>
<evidence type="ECO:0000313" key="2">
    <source>
        <dbReference type="Proteomes" id="UP000887013"/>
    </source>
</evidence>
<sequence length="99" mass="11451">MSCKRELSAEEITMILKELPDSESEGEESSEMHDKRYDENFIQVVSSELESDETNEFLDFQEKIYGVAKNSYAAVLICANLFYASLKDYKLSKYHFSNV</sequence>
<proteinExistence type="predicted"/>
<dbReference type="AlphaFoldDB" id="A0A8X6MZJ9"/>
<keyword evidence="2" id="KW-1185">Reference proteome</keyword>
<name>A0A8X6MZJ9_NEPPI</name>
<organism evidence="1 2">
    <name type="scientific">Nephila pilipes</name>
    <name type="common">Giant wood spider</name>
    <name type="synonym">Nephila maculata</name>
    <dbReference type="NCBI Taxonomy" id="299642"/>
    <lineage>
        <taxon>Eukaryota</taxon>
        <taxon>Metazoa</taxon>
        <taxon>Ecdysozoa</taxon>
        <taxon>Arthropoda</taxon>
        <taxon>Chelicerata</taxon>
        <taxon>Arachnida</taxon>
        <taxon>Araneae</taxon>
        <taxon>Araneomorphae</taxon>
        <taxon>Entelegynae</taxon>
        <taxon>Araneoidea</taxon>
        <taxon>Nephilidae</taxon>
        <taxon>Nephila</taxon>
    </lineage>
</organism>
<comment type="caution">
    <text evidence="1">The sequence shown here is derived from an EMBL/GenBank/DDBJ whole genome shotgun (WGS) entry which is preliminary data.</text>
</comment>
<accession>A0A8X6MZJ9</accession>
<dbReference type="EMBL" id="BMAW01052645">
    <property type="protein sequence ID" value="GFS86670.1"/>
    <property type="molecule type" value="Genomic_DNA"/>
</dbReference>